<dbReference type="Pfam" id="PF12146">
    <property type="entry name" value="Hydrolase_4"/>
    <property type="match status" value="1"/>
</dbReference>
<reference evidence="2 3" key="1">
    <citation type="submission" date="2012-01" db="EMBL/GenBank/DDBJ databases">
        <title>Complete sequence of chromosome of Clostridium pasteurianum BC1.</title>
        <authorList>
            <consortium name="US DOE Joint Genome Institute"/>
            <person name="Lucas S."/>
            <person name="Han J."/>
            <person name="Lapidus A."/>
            <person name="Cheng J.-F."/>
            <person name="Goodwin L."/>
            <person name="Pitluck S."/>
            <person name="Peters L."/>
            <person name="Mikhailova N."/>
            <person name="Teshima H."/>
            <person name="Detter J.C."/>
            <person name="Han C."/>
            <person name="Tapia R."/>
            <person name="Land M."/>
            <person name="Hauser L."/>
            <person name="Kyrpides N."/>
            <person name="Ivanova N."/>
            <person name="Pagani I."/>
            <person name="Dunn J."/>
            <person name="Taghavi S."/>
            <person name="Francis A."/>
            <person name="van der Lelie D."/>
            <person name="Woyke T."/>
        </authorList>
    </citation>
    <scope>NUCLEOTIDE SEQUENCE [LARGE SCALE GENOMIC DNA]</scope>
    <source>
        <strain evidence="2 3">BC1</strain>
    </source>
</reference>
<feature type="domain" description="Serine aminopeptidase S33" evidence="1">
    <location>
        <begin position="169"/>
        <end position="366"/>
    </location>
</feature>
<dbReference type="PATRIC" id="fig|86416.3.peg.1566"/>
<evidence type="ECO:0000259" key="1">
    <source>
        <dbReference type="Pfam" id="PF12146"/>
    </source>
</evidence>
<dbReference type="PANTHER" id="PTHR22946:SF12">
    <property type="entry name" value="CONIDIAL PIGMENT BIOSYNTHESIS PROTEIN AYG1 (AFU_ORTHOLOGUE AFUA_2G17550)"/>
    <property type="match status" value="1"/>
</dbReference>
<name>R4K0C4_CLOPA</name>
<accession>R4K0C4</accession>
<keyword evidence="3" id="KW-1185">Reference proteome</keyword>
<dbReference type="eggNOG" id="COG1073">
    <property type="taxonomic scope" value="Bacteria"/>
</dbReference>
<keyword evidence="2" id="KW-0378">Hydrolase</keyword>
<dbReference type="Gene3D" id="1.20.1440.110">
    <property type="entry name" value="acylaminoacyl peptidase"/>
    <property type="match status" value="1"/>
</dbReference>
<sequence>MKLHFKDQAFSFELLRAASYAGYQGAEIGECLATAANIKEGDFNSWFEEWEKTAKRVEKIGENCLSKRHVVSGREALLRASNYYRTAEFFLKATDSRRDENYKKSVETFKKAMAEMDFYYEIVKIPYENSYMAGYFYRALDYDKNKQPCPTLIFIGGFDSTAEELYFCGAAAAIKRGYNCLVFDGPGQGETLRIQKIPTRFDYEVPVRAAIDYLESRRDVDMDKISLMGMSMGGYYAPRAAAFDKRIKACIAYDVFYDLWNSTINQNPKLKKLEGRSPMMIETMMRFAEKRSSNLRWAIQNSLWVFGIEHRNEIPETLKKYTLKGIANKIDCPLLILVGEADHFVSPEQVDEFANELKCSKTIRVFTREEGAEEH</sequence>
<dbReference type="STRING" id="86416.Clopa_1591"/>
<dbReference type="EMBL" id="CP003261">
    <property type="protein sequence ID" value="AGK96517.1"/>
    <property type="molecule type" value="Genomic_DNA"/>
</dbReference>
<dbReference type="InterPro" id="IPR050261">
    <property type="entry name" value="FrsA_esterase"/>
</dbReference>
<protein>
    <submittedName>
        <fullName evidence="2">Acyl-CoA thioester hydrolase family protein</fullName>
    </submittedName>
</protein>
<evidence type="ECO:0000313" key="3">
    <source>
        <dbReference type="Proteomes" id="UP000013523"/>
    </source>
</evidence>
<gene>
    <name evidence="2" type="ORF">Clopa_1591</name>
</gene>
<dbReference type="GO" id="GO:0016787">
    <property type="term" value="F:hydrolase activity"/>
    <property type="evidence" value="ECO:0007669"/>
    <property type="project" value="UniProtKB-KW"/>
</dbReference>
<dbReference type="RefSeq" id="WP_015614836.1">
    <property type="nucleotide sequence ID" value="NC_021182.1"/>
</dbReference>
<dbReference type="InterPro" id="IPR029058">
    <property type="entry name" value="AB_hydrolase_fold"/>
</dbReference>
<dbReference type="Proteomes" id="UP000013523">
    <property type="component" value="Chromosome"/>
</dbReference>
<dbReference type="AlphaFoldDB" id="R4K0C4"/>
<dbReference type="KEGG" id="cpas:Clopa_1591"/>
<dbReference type="Gene3D" id="3.40.50.1820">
    <property type="entry name" value="alpha/beta hydrolase"/>
    <property type="match status" value="1"/>
</dbReference>
<dbReference type="PANTHER" id="PTHR22946">
    <property type="entry name" value="DIENELACTONE HYDROLASE DOMAIN-CONTAINING PROTEIN-RELATED"/>
    <property type="match status" value="1"/>
</dbReference>
<dbReference type="SUPFAM" id="SSF53474">
    <property type="entry name" value="alpha/beta-Hydrolases"/>
    <property type="match status" value="1"/>
</dbReference>
<proteinExistence type="predicted"/>
<dbReference type="InterPro" id="IPR022742">
    <property type="entry name" value="Hydrolase_4"/>
</dbReference>
<dbReference type="HOGENOM" id="CLU_034451_1_0_9"/>
<evidence type="ECO:0000313" key="2">
    <source>
        <dbReference type="EMBL" id="AGK96517.1"/>
    </source>
</evidence>
<organism evidence="2 3">
    <name type="scientific">Clostridium pasteurianum BC1</name>
    <dbReference type="NCBI Taxonomy" id="86416"/>
    <lineage>
        <taxon>Bacteria</taxon>
        <taxon>Bacillati</taxon>
        <taxon>Bacillota</taxon>
        <taxon>Clostridia</taxon>
        <taxon>Eubacteriales</taxon>
        <taxon>Clostridiaceae</taxon>
        <taxon>Clostridium</taxon>
    </lineage>
</organism>